<organism evidence="1 2">
    <name type="scientific">Acinetobacter baumannii</name>
    <dbReference type="NCBI Taxonomy" id="470"/>
    <lineage>
        <taxon>Bacteria</taxon>
        <taxon>Pseudomonadati</taxon>
        <taxon>Pseudomonadota</taxon>
        <taxon>Gammaproteobacteria</taxon>
        <taxon>Moraxellales</taxon>
        <taxon>Moraxellaceae</taxon>
        <taxon>Acinetobacter</taxon>
        <taxon>Acinetobacter calcoaceticus/baumannii complex</taxon>
    </lineage>
</organism>
<evidence type="ECO:0000313" key="1">
    <source>
        <dbReference type="EMBL" id="OTM91396.1"/>
    </source>
</evidence>
<dbReference type="Pfam" id="PF20143">
    <property type="entry name" value="NAD_kinase_C"/>
    <property type="match status" value="1"/>
</dbReference>
<dbReference type="EMBL" id="NGEL01000047">
    <property type="protein sequence ID" value="OTM91396.1"/>
    <property type="molecule type" value="Genomic_DNA"/>
</dbReference>
<comment type="caution">
    <text evidence="1">The sequence shown here is derived from an EMBL/GenBank/DDBJ whole genome shotgun (WGS) entry which is preliminary data.</text>
</comment>
<dbReference type="PANTHER" id="PTHR40697">
    <property type="entry name" value="ACETOIN CATABOLISM PROTEIN X"/>
    <property type="match status" value="1"/>
</dbReference>
<dbReference type="RefSeq" id="WP_086249640.1">
    <property type="nucleotide sequence ID" value="NZ_NGEL01000047.1"/>
</dbReference>
<gene>
    <name evidence="1" type="ORF">B9X95_05035</name>
</gene>
<accession>A0A241ZGP6</accession>
<dbReference type="InterPro" id="IPR039065">
    <property type="entry name" value="AcoX-like"/>
</dbReference>
<dbReference type="Proteomes" id="UP000194699">
    <property type="component" value="Unassembled WGS sequence"/>
</dbReference>
<dbReference type="PANTHER" id="PTHR40697:SF2">
    <property type="entry name" value="ATP-NAD KINASE-RELATED"/>
    <property type="match status" value="1"/>
</dbReference>
<evidence type="ECO:0000313" key="2">
    <source>
        <dbReference type="Proteomes" id="UP000194699"/>
    </source>
</evidence>
<name>A0A241ZGP6_ACIBA</name>
<protein>
    <submittedName>
        <fullName evidence="1">Uncharacterized protein</fullName>
    </submittedName>
</protein>
<sequence length="150" mass="17157">MLRKCKIFIRNRYNKHYWSRLYYEKITDYAHVDGTLLGVDVVKEGQLIIKDANESQILSLIKHHPARIFIGVIGGTGCLFGRGNQQISAEVINIVKKENIKVIASIDKILSLQNNTFFVDTGNSHVDQKLSGFIRVQIEKNNFMLVPIRN</sequence>
<dbReference type="AlphaFoldDB" id="A0A241ZGP6"/>
<proteinExistence type="predicted"/>
<reference evidence="2" key="1">
    <citation type="submission" date="2017-05" db="EMBL/GenBank/DDBJ databases">
        <authorList>
            <person name="Kreiswirth B."/>
            <person name="Manca C."/>
            <person name="Chen L."/>
            <person name="Evans S."/>
            <person name="Fowler V."/>
            <person name="Patel R."/>
            <person name="Chambers H."/>
            <person name="Bonomo R."/>
            <person name="Paul V."/>
            <person name="Sankar J."/>
            <person name="Gaind R."/>
            <person name="Ray P."/>
            <person name="Gautam V."/>
            <person name="Biswal M."/>
            <person name="Datta S."/>
            <person name="Walia K."/>
            <person name="Adams M."/>
            <person name="Nelson K."/>
            <person name="Sutton G."/>
            <person name="Fouts D."/>
            <person name="Hujer K."/>
            <person name="Hujer A."/>
        </authorList>
    </citation>
    <scope>NUCLEOTIDE SEQUENCE [LARGE SCALE GENOMIC DNA]</scope>
    <source>
        <strain evidence="2">PR350</strain>
    </source>
</reference>